<evidence type="ECO:0000313" key="2">
    <source>
        <dbReference type="Proteomes" id="UP000185596"/>
    </source>
</evidence>
<dbReference type="GO" id="GO:0003677">
    <property type="term" value="F:DNA binding"/>
    <property type="evidence" value="ECO:0007669"/>
    <property type="project" value="InterPro"/>
</dbReference>
<dbReference type="SUPFAM" id="SSF47413">
    <property type="entry name" value="lambda repressor-like DNA-binding domains"/>
    <property type="match status" value="1"/>
</dbReference>
<protein>
    <recommendedName>
        <fullName evidence="3">Transcriptional regulator</fullName>
    </recommendedName>
</protein>
<dbReference type="EMBL" id="MSIE01000001">
    <property type="protein sequence ID" value="OLF19395.1"/>
    <property type="molecule type" value="Genomic_DNA"/>
</dbReference>
<name>A0A1Q8CYH8_9PSEU</name>
<gene>
    <name evidence="1" type="ORF">BU204_00240</name>
</gene>
<keyword evidence="2" id="KW-1185">Reference proteome</keyword>
<reference evidence="1 2" key="1">
    <citation type="submission" date="2016-12" db="EMBL/GenBank/DDBJ databases">
        <title>The draft genome sequence of Actinophytocola sp. 11-183.</title>
        <authorList>
            <person name="Wang W."/>
            <person name="Yuan L."/>
        </authorList>
    </citation>
    <scope>NUCLEOTIDE SEQUENCE [LARGE SCALE GENOMIC DNA]</scope>
    <source>
        <strain evidence="1 2">11-183</strain>
    </source>
</reference>
<dbReference type="InterPro" id="IPR010982">
    <property type="entry name" value="Lambda_DNA-bd_dom_sf"/>
</dbReference>
<accession>A0A1Q8CYH8</accession>
<dbReference type="SUPFAM" id="SSF48452">
    <property type="entry name" value="TPR-like"/>
    <property type="match status" value="1"/>
</dbReference>
<dbReference type="STRING" id="1912961.BU204_00240"/>
<proteinExistence type="predicted"/>
<organism evidence="1 2">
    <name type="scientific">Actinophytocola xanthii</name>
    <dbReference type="NCBI Taxonomy" id="1912961"/>
    <lineage>
        <taxon>Bacteria</taxon>
        <taxon>Bacillati</taxon>
        <taxon>Actinomycetota</taxon>
        <taxon>Actinomycetes</taxon>
        <taxon>Pseudonocardiales</taxon>
        <taxon>Pseudonocardiaceae</taxon>
    </lineage>
</organism>
<sequence length="428" mass="46522">MARAYRRYPHHAPRYGAGGISQSLLGQWLGLTQAQVSRIEGGPPVRNIDSLAHWAQVLGIPAELLWFDLPGRRRPGSTTVVGPLSDSGVDPDLRDGDWTGTESRELAGMLCEDPPVSAESVTRLVHAWLVTEPPHVVERASGRRIGENLVSTVERRTAELRRIDDVVAGGDLHALVVNELRATAALLREASYTEALGRRLLTAVGELAQLAGWVVGDAGRYASAAHYYLAGVRAAHAAGDAALAANLISTLSYQVSNVGSPREAVLLAQSADTGARHASPRARALFKERLAWAYAKAGERRQAERTLVAVETSFERGRSDDDPEWVYWLDEDEVTIMAGRCHVVVGEAERAVQLLTGVLDGYDERRARELALYTSWLAEAHLELGAVDEAVAAAARAHELTSRTTSARSDERMTTLRRKLAAFGQRLP</sequence>
<comment type="caution">
    <text evidence="1">The sequence shown here is derived from an EMBL/GenBank/DDBJ whole genome shotgun (WGS) entry which is preliminary data.</text>
</comment>
<evidence type="ECO:0008006" key="3">
    <source>
        <dbReference type="Google" id="ProtNLM"/>
    </source>
</evidence>
<dbReference type="InterPro" id="IPR011990">
    <property type="entry name" value="TPR-like_helical_dom_sf"/>
</dbReference>
<evidence type="ECO:0000313" key="1">
    <source>
        <dbReference type="EMBL" id="OLF19395.1"/>
    </source>
</evidence>
<dbReference type="AlphaFoldDB" id="A0A1Q8CYH8"/>
<dbReference type="Proteomes" id="UP000185596">
    <property type="component" value="Unassembled WGS sequence"/>
</dbReference>